<keyword evidence="6 18" id="KW-0548">Nucleotidyltransferase</keyword>
<evidence type="ECO:0000259" key="19">
    <source>
        <dbReference type="Pfam" id="PF12804"/>
    </source>
</evidence>
<keyword evidence="10 18" id="KW-0133">Cell shape</keyword>
<dbReference type="RefSeq" id="WP_284311876.1">
    <property type="nucleotide sequence ID" value="NZ_BSPC01000015.1"/>
</dbReference>
<keyword evidence="11 18" id="KW-0573">Peptidoglycan synthesis</keyword>
<feature type="binding site" evidence="18">
    <location>
        <begin position="10"/>
        <end position="13"/>
    </location>
    <ligand>
        <name>UDP-N-acetyl-alpha-D-glucosamine</name>
        <dbReference type="ChEBI" id="CHEBI:57705"/>
    </ligand>
</feature>
<dbReference type="Gene3D" id="2.160.10.10">
    <property type="entry name" value="Hexapeptide repeat proteins"/>
    <property type="match status" value="1"/>
</dbReference>
<evidence type="ECO:0000256" key="16">
    <source>
        <dbReference type="ARBA" id="ARBA00048493"/>
    </source>
</evidence>
<dbReference type="NCBIfam" id="NF010933">
    <property type="entry name" value="PRK14353.1"/>
    <property type="match status" value="1"/>
</dbReference>
<sequence length="451" mass="46909">MARSTLAVILAAGEGTRMKSSLPKVLHAVAGRCMLAHVLASVREAGIDDAAVVVGPGREDVAKVAQKAFPGCTVFTQAERKGTGHAVLAARQALLGGKDVIVLYADTPLVRAQSIETLKAALEDGAHVAVLGFHAANPSGYGRLIVEDGALTRIVEEKDATPDQKAIGFCNGGLMALRGETSLALLDAIGNANAKGEYYLTDAAEIAHQRGLKAVARPIAEEEVHGVNDRVQLAQAEAMMQARLRAAAMKDGVTLIAPETVFFSYDTVIGNDVLVEPNCWFGPGVKIESGAVIHAFSHLEGARVAGGASVGPFARLRPGADLGRDVKVGNFVEIKAAQVEQGAKISHLSYIGDARVGAEANIGAGTITCNYDGYLKHKTDIGAGAFIGSNSALVAPVKVGDNANVGAGSVITRNVTEDALAVARGRQVEIAGWAKRYRQVKKAEKATKAKG</sequence>
<feature type="binding site" evidence="18">
    <location>
        <position position="364"/>
    </location>
    <ligand>
        <name>acetyl-CoA</name>
        <dbReference type="ChEBI" id="CHEBI:57288"/>
    </ligand>
</feature>
<keyword evidence="9 18" id="KW-0460">Magnesium</keyword>
<feature type="region of interest" description="Linker" evidence="18">
    <location>
        <begin position="231"/>
        <end position="251"/>
    </location>
</feature>
<feature type="binding site" evidence="18">
    <location>
        <position position="228"/>
    </location>
    <ligand>
        <name>UDP-N-acetyl-alpha-D-glucosamine</name>
        <dbReference type="ChEBI" id="CHEBI:57705"/>
    </ligand>
</feature>
<dbReference type="InterPro" id="IPR018357">
    <property type="entry name" value="Hexapep_transf_CS"/>
</dbReference>
<dbReference type="PANTHER" id="PTHR43584:SF3">
    <property type="entry name" value="BIFUNCTIONAL PROTEIN GLMU"/>
    <property type="match status" value="1"/>
</dbReference>
<evidence type="ECO:0000256" key="14">
    <source>
        <dbReference type="ARBA" id="ARBA00023316"/>
    </source>
</evidence>
<comment type="caution">
    <text evidence="18">Lacks conserved residue(s) required for the propagation of feature annotation.</text>
</comment>
<comment type="cofactor">
    <cofactor evidence="18">
        <name>Mg(2+)</name>
        <dbReference type="ChEBI" id="CHEBI:18420"/>
    </cofactor>
    <text evidence="18">Binds 1 Mg(2+) ion per subunit.</text>
</comment>
<evidence type="ECO:0000256" key="5">
    <source>
        <dbReference type="ARBA" id="ARBA00022679"/>
    </source>
</evidence>
<keyword evidence="12 18" id="KW-0511">Multifunctional enzyme</keyword>
<dbReference type="InterPro" id="IPR038009">
    <property type="entry name" value="GlmU_C_LbH"/>
</dbReference>
<dbReference type="EC" id="2.7.7.23" evidence="18"/>
<comment type="pathway">
    <text evidence="18">Nucleotide-sugar biosynthesis; UDP-N-acetyl-alpha-D-glucosamine biosynthesis; N-acetyl-alpha-D-glucosamine 1-phosphate from alpha-D-glucosamine 6-phosphate (route II): step 2/2.</text>
</comment>
<feature type="binding site" evidence="18">
    <location>
        <position position="156"/>
    </location>
    <ligand>
        <name>UDP-N-acetyl-alpha-D-glucosamine</name>
        <dbReference type="ChEBI" id="CHEBI:57705"/>
    </ligand>
</feature>
<feature type="binding site" evidence="18">
    <location>
        <position position="106"/>
    </location>
    <ligand>
        <name>Mg(2+)</name>
        <dbReference type="ChEBI" id="CHEBI:18420"/>
    </ligand>
</feature>
<evidence type="ECO:0000256" key="2">
    <source>
        <dbReference type="ARBA" id="ARBA00007707"/>
    </source>
</evidence>
<evidence type="ECO:0000256" key="1">
    <source>
        <dbReference type="ARBA" id="ARBA00004496"/>
    </source>
</evidence>
<proteinExistence type="inferred from homology"/>
<dbReference type="SUPFAM" id="SSF53448">
    <property type="entry name" value="Nucleotide-diphospho-sugar transferases"/>
    <property type="match status" value="1"/>
</dbReference>
<evidence type="ECO:0000256" key="12">
    <source>
        <dbReference type="ARBA" id="ARBA00023268"/>
    </source>
</evidence>
<dbReference type="HAMAP" id="MF_01631">
    <property type="entry name" value="GlmU"/>
    <property type="match status" value="1"/>
</dbReference>
<feature type="binding site" evidence="18">
    <location>
        <position position="77"/>
    </location>
    <ligand>
        <name>UDP-N-acetyl-alpha-D-glucosamine</name>
        <dbReference type="ChEBI" id="CHEBI:57705"/>
    </ligand>
</feature>
<evidence type="ECO:0000256" key="3">
    <source>
        <dbReference type="ARBA" id="ARBA00007947"/>
    </source>
</evidence>
<comment type="similarity">
    <text evidence="2 18">In the C-terminal section; belongs to the transferase hexapeptide repeat family.</text>
</comment>
<dbReference type="InterPro" id="IPR011004">
    <property type="entry name" value="Trimer_LpxA-like_sf"/>
</dbReference>
<evidence type="ECO:0000313" key="20">
    <source>
        <dbReference type="EMBL" id="GLS19014.1"/>
    </source>
</evidence>
<dbReference type="InterPro" id="IPR029044">
    <property type="entry name" value="Nucleotide-diphossugar_trans"/>
</dbReference>
<dbReference type="InterPro" id="IPR005882">
    <property type="entry name" value="Bifunctional_GlmU"/>
</dbReference>
<feature type="binding site" evidence="18">
    <location>
        <position position="389"/>
    </location>
    <ligand>
        <name>acetyl-CoA</name>
        <dbReference type="ChEBI" id="CHEBI:57288"/>
    </ligand>
</feature>
<feature type="binding site" evidence="18">
    <location>
        <position position="228"/>
    </location>
    <ligand>
        <name>Mg(2+)</name>
        <dbReference type="ChEBI" id="CHEBI:18420"/>
    </ligand>
</feature>
<protein>
    <recommendedName>
        <fullName evidence="18">Bifunctional protein GlmU</fullName>
    </recommendedName>
    <domain>
        <recommendedName>
            <fullName evidence="18">UDP-N-acetylglucosamine pyrophosphorylase</fullName>
            <ecNumber evidence="18">2.7.7.23</ecNumber>
        </recommendedName>
        <alternativeName>
            <fullName evidence="18">N-acetylglucosamine-1-phosphate uridyltransferase</fullName>
        </alternativeName>
    </domain>
    <domain>
        <recommendedName>
            <fullName evidence="18">Glucosamine-1-phosphate N-acetyltransferase</fullName>
            <ecNumber evidence="18">2.3.1.157</ecNumber>
        </recommendedName>
    </domain>
</protein>
<evidence type="ECO:0000256" key="7">
    <source>
        <dbReference type="ARBA" id="ARBA00022723"/>
    </source>
</evidence>
<evidence type="ECO:0000256" key="10">
    <source>
        <dbReference type="ARBA" id="ARBA00022960"/>
    </source>
</evidence>
<evidence type="ECO:0000256" key="9">
    <source>
        <dbReference type="ARBA" id="ARBA00022842"/>
    </source>
</evidence>
<comment type="function">
    <text evidence="17 18">Catalyzes the last two sequential reactions in the de novo biosynthetic pathway for UDP-N-acetylglucosamine (UDP-GlcNAc). The C-terminal domain catalyzes the transfer of acetyl group from acetyl coenzyme A to glucosamine-1-phosphate (GlcN-1-P) to produce N-acetylglucosamine-1-phosphate (GlcNAc-1-P), which is converted into UDP-GlcNAc by the transfer of uridine 5-monophosphate (from uridine 5-triphosphate), a reaction catalyzed by the N-terminal domain.</text>
</comment>
<feature type="binding site" evidence="18">
    <location>
        <begin position="370"/>
        <end position="371"/>
    </location>
    <ligand>
        <name>acetyl-CoA</name>
        <dbReference type="ChEBI" id="CHEBI:57288"/>
    </ligand>
</feature>
<feature type="active site" description="Proton acceptor" evidence="18">
    <location>
        <position position="347"/>
    </location>
</feature>
<comment type="caution">
    <text evidence="20">The sequence shown here is derived from an EMBL/GenBank/DDBJ whole genome shotgun (WGS) entry which is preliminary data.</text>
</comment>
<dbReference type="Proteomes" id="UP001156882">
    <property type="component" value="Unassembled WGS sequence"/>
</dbReference>
<keyword evidence="4 18" id="KW-0963">Cytoplasm</keyword>
<feature type="binding site" evidence="18">
    <location>
        <position position="361"/>
    </location>
    <ligand>
        <name>UDP-N-acetyl-alpha-D-glucosamine</name>
        <dbReference type="ChEBI" id="CHEBI:57705"/>
    </ligand>
</feature>
<evidence type="ECO:0000256" key="11">
    <source>
        <dbReference type="ARBA" id="ARBA00022984"/>
    </source>
</evidence>
<dbReference type="EMBL" id="BSPC01000015">
    <property type="protein sequence ID" value="GLS19014.1"/>
    <property type="molecule type" value="Genomic_DNA"/>
</dbReference>
<feature type="binding site" evidence="18">
    <location>
        <position position="24"/>
    </location>
    <ligand>
        <name>UDP-N-acetyl-alpha-D-glucosamine</name>
        <dbReference type="ChEBI" id="CHEBI:57705"/>
    </ligand>
</feature>
<dbReference type="CDD" id="cd03353">
    <property type="entry name" value="LbH_GlmU_C"/>
    <property type="match status" value="1"/>
</dbReference>
<dbReference type="Gene3D" id="3.90.550.10">
    <property type="entry name" value="Spore Coat Polysaccharide Biosynthesis Protein SpsA, Chain A"/>
    <property type="match status" value="1"/>
</dbReference>
<evidence type="ECO:0000256" key="17">
    <source>
        <dbReference type="ARBA" id="ARBA00049628"/>
    </source>
</evidence>
<feature type="binding site" evidence="18">
    <location>
        <position position="350"/>
    </location>
    <ligand>
        <name>UDP-N-acetyl-alpha-D-glucosamine</name>
        <dbReference type="ChEBI" id="CHEBI:57705"/>
    </ligand>
</feature>
<feature type="binding site" evidence="18">
    <location>
        <position position="424"/>
    </location>
    <ligand>
        <name>acetyl-CoA</name>
        <dbReference type="ChEBI" id="CHEBI:57288"/>
    </ligand>
</feature>
<feature type="binding site" evidence="18">
    <location>
        <position position="171"/>
    </location>
    <ligand>
        <name>UDP-N-acetyl-alpha-D-glucosamine</name>
        <dbReference type="ChEBI" id="CHEBI:57705"/>
    </ligand>
</feature>
<comment type="subunit">
    <text evidence="18">Homotrimer.</text>
</comment>
<comment type="pathway">
    <text evidence="18">Bacterial outer membrane biogenesis; LPS lipid A biosynthesis.</text>
</comment>
<dbReference type="CDD" id="cd02540">
    <property type="entry name" value="GT2_GlmU_N_bac"/>
    <property type="match status" value="1"/>
</dbReference>
<dbReference type="InterPro" id="IPR050065">
    <property type="entry name" value="GlmU-like"/>
</dbReference>
<feature type="region of interest" description="Pyrophosphorylase" evidence="18">
    <location>
        <begin position="1"/>
        <end position="230"/>
    </location>
</feature>
<keyword evidence="7 18" id="KW-0479">Metal-binding</keyword>
<evidence type="ECO:0000256" key="13">
    <source>
        <dbReference type="ARBA" id="ARBA00023315"/>
    </source>
</evidence>
<feature type="binding site" evidence="18">
    <location>
        <position position="317"/>
    </location>
    <ligand>
        <name>UDP-N-acetyl-alpha-D-glucosamine</name>
        <dbReference type="ChEBI" id="CHEBI:57705"/>
    </ligand>
</feature>
<dbReference type="InterPro" id="IPR025877">
    <property type="entry name" value="MobA-like_NTP_Trfase"/>
</dbReference>
<feature type="domain" description="MobA-like NTP transferase" evidence="19">
    <location>
        <begin position="7"/>
        <end position="133"/>
    </location>
</feature>
<keyword evidence="8 18" id="KW-0677">Repeat</keyword>
<comment type="subcellular location">
    <subcellularLocation>
        <location evidence="1 18">Cytoplasm</location>
    </subcellularLocation>
</comment>
<dbReference type="PROSITE" id="PS00101">
    <property type="entry name" value="HEXAPEP_TRANSFERASES"/>
    <property type="match status" value="1"/>
</dbReference>
<evidence type="ECO:0000256" key="15">
    <source>
        <dbReference type="ARBA" id="ARBA00048247"/>
    </source>
</evidence>
<keyword evidence="21" id="KW-1185">Reference proteome</keyword>
<reference evidence="21" key="1">
    <citation type="journal article" date="2019" name="Int. J. Syst. Evol. Microbiol.">
        <title>The Global Catalogue of Microorganisms (GCM) 10K type strain sequencing project: providing services to taxonomists for standard genome sequencing and annotation.</title>
        <authorList>
            <consortium name="The Broad Institute Genomics Platform"/>
            <consortium name="The Broad Institute Genome Sequencing Center for Infectious Disease"/>
            <person name="Wu L."/>
            <person name="Ma J."/>
        </authorList>
    </citation>
    <scope>NUCLEOTIDE SEQUENCE [LARGE SCALE GENOMIC DNA]</scope>
    <source>
        <strain evidence="21">NBRC 101365</strain>
    </source>
</reference>
<dbReference type="NCBIfam" id="TIGR01173">
    <property type="entry name" value="glmU"/>
    <property type="match status" value="1"/>
</dbReference>
<keyword evidence="5 18" id="KW-0808">Transferase</keyword>
<evidence type="ECO:0000256" key="18">
    <source>
        <dbReference type="HAMAP-Rule" id="MF_01631"/>
    </source>
</evidence>
<dbReference type="Pfam" id="PF00132">
    <property type="entry name" value="Hexapep"/>
    <property type="match status" value="2"/>
</dbReference>
<keyword evidence="13 18" id="KW-0012">Acyltransferase</keyword>
<feature type="binding site" evidence="18">
    <location>
        <position position="407"/>
    </location>
    <ligand>
        <name>acetyl-CoA</name>
        <dbReference type="ChEBI" id="CHEBI:57288"/>
    </ligand>
</feature>
<organism evidence="20 21">
    <name type="scientific">Labrys miyagiensis</name>
    <dbReference type="NCBI Taxonomy" id="346912"/>
    <lineage>
        <taxon>Bacteria</taxon>
        <taxon>Pseudomonadati</taxon>
        <taxon>Pseudomonadota</taxon>
        <taxon>Alphaproteobacteria</taxon>
        <taxon>Hyphomicrobiales</taxon>
        <taxon>Xanthobacteraceae</taxon>
        <taxon>Labrys</taxon>
    </lineage>
</organism>
<evidence type="ECO:0000313" key="21">
    <source>
        <dbReference type="Proteomes" id="UP001156882"/>
    </source>
</evidence>
<comment type="pathway">
    <text evidence="18">Nucleotide-sugar biosynthesis; UDP-N-acetyl-alpha-D-glucosamine biosynthesis; UDP-N-acetyl-alpha-D-glucosamine from N-acetyl-alpha-D-glucosamine 1-phosphate: step 1/1.</text>
</comment>
<evidence type="ECO:0000256" key="6">
    <source>
        <dbReference type="ARBA" id="ARBA00022695"/>
    </source>
</evidence>
<feature type="region of interest" description="N-acetyltransferase" evidence="18">
    <location>
        <begin position="252"/>
        <end position="451"/>
    </location>
</feature>
<comment type="catalytic activity">
    <reaction evidence="16 18">
        <text>N-acetyl-alpha-D-glucosamine 1-phosphate + UTP + H(+) = UDP-N-acetyl-alpha-D-glucosamine + diphosphate</text>
        <dbReference type="Rhea" id="RHEA:13509"/>
        <dbReference type="ChEBI" id="CHEBI:15378"/>
        <dbReference type="ChEBI" id="CHEBI:33019"/>
        <dbReference type="ChEBI" id="CHEBI:46398"/>
        <dbReference type="ChEBI" id="CHEBI:57705"/>
        <dbReference type="ChEBI" id="CHEBI:57776"/>
        <dbReference type="EC" id="2.7.7.23"/>
    </reaction>
</comment>
<accession>A0ABQ6CFL0</accession>
<feature type="binding site" evidence="18">
    <location>
        <begin position="82"/>
        <end position="83"/>
    </location>
    <ligand>
        <name>UDP-N-acetyl-alpha-D-glucosamine</name>
        <dbReference type="ChEBI" id="CHEBI:57705"/>
    </ligand>
</feature>
<gene>
    <name evidence="18 20" type="primary">glmU</name>
    <name evidence="20" type="ORF">GCM10007874_20310</name>
</gene>
<comment type="catalytic activity">
    <reaction evidence="15 18">
        <text>alpha-D-glucosamine 1-phosphate + acetyl-CoA = N-acetyl-alpha-D-glucosamine 1-phosphate + CoA + H(+)</text>
        <dbReference type="Rhea" id="RHEA:13725"/>
        <dbReference type="ChEBI" id="CHEBI:15378"/>
        <dbReference type="ChEBI" id="CHEBI:57287"/>
        <dbReference type="ChEBI" id="CHEBI:57288"/>
        <dbReference type="ChEBI" id="CHEBI:57776"/>
        <dbReference type="ChEBI" id="CHEBI:58516"/>
        <dbReference type="EC" id="2.3.1.157"/>
    </reaction>
</comment>
<dbReference type="SUPFAM" id="SSF51161">
    <property type="entry name" value="Trimeric LpxA-like enzymes"/>
    <property type="match status" value="1"/>
</dbReference>
<feature type="binding site" evidence="18">
    <location>
        <position position="142"/>
    </location>
    <ligand>
        <name>UDP-N-acetyl-alpha-D-glucosamine</name>
        <dbReference type="ChEBI" id="CHEBI:57705"/>
    </ligand>
</feature>
<dbReference type="EC" id="2.3.1.157" evidence="18"/>
<feature type="binding site" evidence="18">
    <location>
        <position position="335"/>
    </location>
    <ligand>
        <name>UDP-N-acetyl-alpha-D-glucosamine</name>
        <dbReference type="ChEBI" id="CHEBI:57705"/>
    </ligand>
</feature>
<dbReference type="Pfam" id="PF12804">
    <property type="entry name" value="NTP_transf_3"/>
    <property type="match status" value="1"/>
</dbReference>
<dbReference type="InterPro" id="IPR001451">
    <property type="entry name" value="Hexapep"/>
</dbReference>
<evidence type="ECO:0000256" key="4">
    <source>
        <dbReference type="ARBA" id="ARBA00022490"/>
    </source>
</evidence>
<comment type="similarity">
    <text evidence="3 18">In the N-terminal section; belongs to the N-acetylglucosamine-1-phosphate uridyltransferase family.</text>
</comment>
<dbReference type="PANTHER" id="PTHR43584">
    <property type="entry name" value="NUCLEOTIDYL TRANSFERASE"/>
    <property type="match status" value="1"/>
</dbReference>
<keyword evidence="14 18" id="KW-0961">Cell wall biogenesis/degradation</keyword>
<evidence type="ECO:0000256" key="8">
    <source>
        <dbReference type="ARBA" id="ARBA00022737"/>
    </source>
</evidence>
<name>A0ABQ6CFL0_9HYPH</name>